<evidence type="ECO:0000256" key="5">
    <source>
        <dbReference type="ARBA" id="ARBA00022676"/>
    </source>
</evidence>
<comment type="similarity">
    <text evidence="3">Belongs to the glycosyltransferase 15 family.</text>
</comment>
<dbReference type="PANTHER" id="PTHR31121">
    <property type="entry name" value="ALPHA-1,2 MANNOSYLTRANSFERASE KTR1"/>
    <property type="match status" value="1"/>
</dbReference>
<dbReference type="GO" id="GO:0006487">
    <property type="term" value="P:protein N-linked glycosylation"/>
    <property type="evidence" value="ECO:0007669"/>
    <property type="project" value="TreeGrafter"/>
</dbReference>
<evidence type="ECO:0000256" key="4">
    <source>
        <dbReference type="ARBA" id="ARBA00022491"/>
    </source>
</evidence>
<evidence type="ECO:0000256" key="3">
    <source>
        <dbReference type="ARBA" id="ARBA00007677"/>
    </source>
</evidence>
<dbReference type="Gene3D" id="3.90.550.10">
    <property type="entry name" value="Spore Coat Polysaccharide Biosynthesis Protein SpsA, Chain A"/>
    <property type="match status" value="1"/>
</dbReference>
<dbReference type="SMART" id="SM01401">
    <property type="entry name" value="Sds3"/>
    <property type="match status" value="1"/>
</dbReference>
<evidence type="ECO:0000256" key="11">
    <source>
        <dbReference type="SAM" id="Coils"/>
    </source>
</evidence>
<feature type="coiled-coil region" evidence="11">
    <location>
        <begin position="114"/>
        <end position="141"/>
    </location>
</feature>
<evidence type="ECO:0000256" key="10">
    <source>
        <dbReference type="ARBA" id="ARBA00023242"/>
    </source>
</evidence>
<keyword evidence="7" id="KW-0735">Signal-anchor</keyword>
<protein>
    <submittedName>
        <fullName evidence="13">KTR5</fullName>
    </submittedName>
</protein>
<keyword evidence="11" id="KW-0175">Coiled coil</keyword>
<dbReference type="PANTHER" id="PTHR31121:SF2">
    <property type="entry name" value="MANNOSYLTRANSFERASE KTR5-RELATED"/>
    <property type="match status" value="1"/>
</dbReference>
<dbReference type="Pfam" id="PF08598">
    <property type="entry name" value="Sds3"/>
    <property type="match status" value="1"/>
</dbReference>
<comment type="subcellular location">
    <subcellularLocation>
        <location evidence="2">Membrane</location>
        <topology evidence="2">Single-pass type II membrane protein</topology>
    </subcellularLocation>
    <subcellularLocation>
        <location evidence="1">Nucleus</location>
    </subcellularLocation>
</comment>
<dbReference type="GO" id="GO:0005654">
    <property type="term" value="C:nucleoplasm"/>
    <property type="evidence" value="ECO:0007669"/>
    <property type="project" value="UniProtKB-ARBA"/>
</dbReference>
<dbReference type="EMBL" id="JAHUZD010000026">
    <property type="protein sequence ID" value="KAI3406071.2"/>
    <property type="molecule type" value="Genomic_DNA"/>
</dbReference>
<keyword evidence="5" id="KW-0328">Glycosyltransferase</keyword>
<keyword evidence="6" id="KW-0808">Transferase</keyword>
<dbReference type="GO" id="GO:0010468">
    <property type="term" value="P:regulation of gene expression"/>
    <property type="evidence" value="ECO:0007669"/>
    <property type="project" value="UniProtKB-ARBA"/>
</dbReference>
<sequence>MEDQRRNGTTVDAVNKRDKKRSNIAARLNKLELTFRNDRDMFYRNSLHELQNKLASLQQGSNEDYLTQKIRLEETRDYELTKLRLWEEYQVKRVEREYRLDLQKAQENHDKMIKLIKEKLYDKLQKQIKNLKEDKYLLNLLNGNSYSNDEMDHISVKDARLSLHDRRSLRKRAEHIGRFTSGEIDDLSDGGGGILSSSSVAAAAAAAAAGNESGYISSGKRRRLYATRYSSNDEASSTNSARPSNNNSHGQSQNYNAKNNGGVSSGYESNLSDKDYDALNTLIMEDGQSLIHDGLDGNEVSSYKVQTRGSHKQFVGPQGLKPEELNDDLTLLLPSKEKQDKLKYISEKIIDTGIDAPFQYGCIKPPTSASNAENGHHQKANAAFVMLCRNHEIDAVIKSVDSVERHFNQWYDYPWIFLNNEEFTDKFKTTVSDYTKSKVSFGTIESQDWEFPSDLDQDDLYEWIESQGDREILYGNLQSYHKMCRFYSGKFYKHPLIKDLEWYWRVEPDVEFFCDITYDPFVEMAKRGKKYGFNVLLEDLYYSIPGLFRHFQAYIKKEGIVPKSSWKLFTLNSKWTIEENDEGVYDGIHDEREIKMEIQDQIYLQKLIHEMEGKDDSVFAKYPYLTRRILSKSKSLPKLHEDRFDKEDYTLCHFWSNFEIARVDIFASEQYQKLFEYLETTGGFYKERWGDAPIHSLAMGMLLDLNEIHYFRDIGYRHDKFVHCPANAPGHQLEYEGVESELKWLSPDKPKYNGVGCRCKCPAKYKEIEDSGCMKRWVTFTKSEYKEMVPVNVEKWKKRIGRKINNNLSLGGKLEDTVV</sequence>
<dbReference type="AlphaFoldDB" id="A0AAI9WZ59"/>
<evidence type="ECO:0000256" key="1">
    <source>
        <dbReference type="ARBA" id="ARBA00004123"/>
    </source>
</evidence>
<dbReference type="SUPFAM" id="SSF53448">
    <property type="entry name" value="Nucleotide-diphospho-sugar transferases"/>
    <property type="match status" value="1"/>
</dbReference>
<dbReference type="GeneID" id="73378907"/>
<dbReference type="Pfam" id="PF01793">
    <property type="entry name" value="Glyco_transf_15"/>
    <property type="match status" value="2"/>
</dbReference>
<name>A0AAI9WZ59_9ASCO</name>
<organism evidence="13 14">
    <name type="scientific">Candida oxycetoniae</name>
    <dbReference type="NCBI Taxonomy" id="497107"/>
    <lineage>
        <taxon>Eukaryota</taxon>
        <taxon>Fungi</taxon>
        <taxon>Dikarya</taxon>
        <taxon>Ascomycota</taxon>
        <taxon>Saccharomycotina</taxon>
        <taxon>Pichiomycetes</taxon>
        <taxon>Debaryomycetaceae</taxon>
        <taxon>Candida/Lodderomyces clade</taxon>
        <taxon>Candida</taxon>
    </lineage>
</organism>
<feature type="region of interest" description="Disordered" evidence="12">
    <location>
        <begin position="229"/>
        <end position="269"/>
    </location>
</feature>
<keyword evidence="14" id="KW-1185">Reference proteome</keyword>
<keyword evidence="9" id="KW-0804">Transcription</keyword>
<evidence type="ECO:0000313" key="13">
    <source>
        <dbReference type="EMBL" id="KAI3406071.2"/>
    </source>
</evidence>
<keyword evidence="4" id="KW-0678">Repressor</keyword>
<dbReference type="Proteomes" id="UP001202479">
    <property type="component" value="Unassembled WGS sequence"/>
</dbReference>
<keyword evidence="7" id="KW-0812">Transmembrane</keyword>
<dbReference type="InterPro" id="IPR002685">
    <property type="entry name" value="Glyco_trans_15"/>
</dbReference>
<evidence type="ECO:0000256" key="9">
    <source>
        <dbReference type="ARBA" id="ARBA00023163"/>
    </source>
</evidence>
<gene>
    <name evidence="13" type="ORF">KGF56_001290</name>
</gene>
<proteinExistence type="inferred from homology"/>
<reference evidence="13" key="1">
    <citation type="journal article" date="2022" name="DNA Res.">
        <title>Genome analysis of five recently described species of the CUG-Ser clade uncovers Candida theae as a new hybrid lineage with pathogenic potential in the Candida parapsilosis species complex.</title>
        <authorList>
            <person name="Mixao V."/>
            <person name="Del Olmo V."/>
            <person name="Hegedusova E."/>
            <person name="Saus E."/>
            <person name="Pryszcz L."/>
            <person name="Cillingova A."/>
            <person name="Nosek J."/>
            <person name="Gabaldon T."/>
        </authorList>
    </citation>
    <scope>NUCLEOTIDE SEQUENCE</scope>
    <source>
        <strain evidence="13">CBS 10844</strain>
    </source>
</reference>
<dbReference type="GO" id="GO:0000032">
    <property type="term" value="P:cell wall mannoprotein biosynthetic process"/>
    <property type="evidence" value="ECO:0007669"/>
    <property type="project" value="TreeGrafter"/>
</dbReference>
<keyword evidence="10" id="KW-0539">Nucleus</keyword>
<comment type="caution">
    <text evidence="13">The sequence shown here is derived from an EMBL/GenBank/DDBJ whole genome shotgun (WGS) entry which is preliminary data.</text>
</comment>
<evidence type="ECO:0000256" key="8">
    <source>
        <dbReference type="ARBA" id="ARBA00023015"/>
    </source>
</evidence>
<evidence type="ECO:0000256" key="6">
    <source>
        <dbReference type="ARBA" id="ARBA00022679"/>
    </source>
</evidence>
<evidence type="ECO:0000256" key="7">
    <source>
        <dbReference type="ARBA" id="ARBA00022968"/>
    </source>
</evidence>
<dbReference type="InterPro" id="IPR029044">
    <property type="entry name" value="Nucleotide-diphossugar_trans"/>
</dbReference>
<dbReference type="InterPro" id="IPR013907">
    <property type="entry name" value="Sds3"/>
</dbReference>
<dbReference type="RefSeq" id="XP_049181816.1">
    <property type="nucleotide sequence ID" value="XM_049322398.1"/>
</dbReference>
<evidence type="ECO:0000256" key="12">
    <source>
        <dbReference type="SAM" id="MobiDB-lite"/>
    </source>
</evidence>
<dbReference type="GO" id="GO:0005794">
    <property type="term" value="C:Golgi apparatus"/>
    <property type="evidence" value="ECO:0007669"/>
    <property type="project" value="TreeGrafter"/>
</dbReference>
<dbReference type="GO" id="GO:0016020">
    <property type="term" value="C:membrane"/>
    <property type="evidence" value="ECO:0007669"/>
    <property type="project" value="UniProtKB-SubCell"/>
</dbReference>
<dbReference type="GO" id="GO:0000026">
    <property type="term" value="F:alpha-1,2-mannosyltransferase activity"/>
    <property type="evidence" value="ECO:0007669"/>
    <property type="project" value="TreeGrafter"/>
</dbReference>
<keyword evidence="8" id="KW-0805">Transcription regulation</keyword>
<evidence type="ECO:0000256" key="2">
    <source>
        <dbReference type="ARBA" id="ARBA00004606"/>
    </source>
</evidence>
<accession>A0AAI9WZ59</accession>
<evidence type="ECO:0000313" key="14">
    <source>
        <dbReference type="Proteomes" id="UP001202479"/>
    </source>
</evidence>